<dbReference type="Gene3D" id="3.90.215.10">
    <property type="entry name" value="Gamma Fibrinogen, chain A, domain 1"/>
    <property type="match status" value="1"/>
</dbReference>
<dbReference type="PROSITE" id="PS51406">
    <property type="entry name" value="FIBRINOGEN_C_2"/>
    <property type="match status" value="1"/>
</dbReference>
<dbReference type="InterPro" id="IPR025164">
    <property type="entry name" value="Toastrack_DUF4097"/>
</dbReference>
<evidence type="ECO:0000256" key="2">
    <source>
        <dbReference type="SAM" id="SignalP"/>
    </source>
</evidence>
<dbReference type="SMART" id="SM00186">
    <property type="entry name" value="FBG"/>
    <property type="match status" value="1"/>
</dbReference>
<evidence type="ECO:0000256" key="1">
    <source>
        <dbReference type="SAM" id="Coils"/>
    </source>
</evidence>
<dbReference type="PaxDb" id="10029-XP_007631203.1"/>
<dbReference type="Pfam" id="PF00147">
    <property type="entry name" value="Fibrinogen_C"/>
    <property type="match status" value="1"/>
</dbReference>
<keyword evidence="1" id="KW-0175">Coiled coil</keyword>
<dbReference type="SUPFAM" id="SSF56496">
    <property type="entry name" value="Fibrinogen C-terminal domain-like"/>
    <property type="match status" value="1"/>
</dbReference>
<accession>G3HYV5</accession>
<dbReference type="InParanoid" id="G3HYV5"/>
<dbReference type="PANTHER" id="PTHR34094">
    <property type="match status" value="1"/>
</dbReference>
<dbReference type="AlphaFoldDB" id="G3HYV5"/>
<dbReference type="PANTHER" id="PTHR34094:SF1">
    <property type="entry name" value="PROTEIN FAM185A"/>
    <property type="match status" value="1"/>
</dbReference>
<dbReference type="EMBL" id="JH000947">
    <property type="protein sequence ID" value="EGV92787.1"/>
    <property type="molecule type" value="Genomic_DNA"/>
</dbReference>
<feature type="chain" id="PRO_5003444794" evidence="2">
    <location>
        <begin position="24"/>
        <end position="613"/>
    </location>
</feature>
<proteinExistence type="predicted"/>
<feature type="signal peptide" evidence="2">
    <location>
        <begin position="1"/>
        <end position="23"/>
    </location>
</feature>
<dbReference type="InterPro" id="IPR036056">
    <property type="entry name" value="Fibrinogen-like_C"/>
</dbReference>
<evidence type="ECO:0000259" key="3">
    <source>
        <dbReference type="PROSITE" id="PS51406"/>
    </source>
</evidence>
<dbReference type="CDD" id="cd00087">
    <property type="entry name" value="FReD"/>
    <property type="match status" value="1"/>
</dbReference>
<gene>
    <name evidence="4" type="ORF">I79_016248</name>
</gene>
<evidence type="ECO:0000313" key="5">
    <source>
        <dbReference type="Proteomes" id="UP000001075"/>
    </source>
</evidence>
<sequence>MRLPGWYWLSSVVAVLAACGAGAEQAHNLTEELRDASAQAACPARLEGRGKCEGSQCGFQLTLPTLTLQLPQQLGNMEQVLKEVRALKEAVDSLKKSCQDCKLQADDHGDPGGDGAGPAGDARVQELESQVNKLSSELKDAKDELQGLQGRLETLHLVNMNNMEHYVDDKVANLTFVVNSLDGKCSKCPGQESTQSQPVQHLIYKDCSDYYMIGKRSSETYRVTPDHRNSSFLVYCDMETMGGGWTVLQARLDGSTNFTRYWKDYKAGFGNLEREFWLGNDKIHLLTKSKEMILRIDLEDFKGLKLYALYDEFYVANEFLKYRLHIGNYNGTAGDALRFSKYYNHDLKFFTTPDRDNDRYPYGNCGLYYSSDLSIESSGSGSVTVQNIECDCCRIDTAQGTSILQSVKSQKLHVQTKGGNVNCLGTIYGNIDIHASRQSTVTVDKLQGSCVNISTEDGMLKVKYLYTESSFLTSAAGDIALGNVHGNITLQSKMGNITVDSSSGCLKASSHQGAIDVYVSQLGEVALTSQEGAITIKAPPSLQAYLRLSGIEVVVDPEAHVQEMAKEHEGGSVTVTGLMNQASRSERWINAVAPKGTVSFKHQSWFQSLKLQD</sequence>
<feature type="coiled-coil region" evidence="1">
    <location>
        <begin position="77"/>
        <end position="158"/>
    </location>
</feature>
<evidence type="ECO:0000313" key="4">
    <source>
        <dbReference type="EMBL" id="EGV92787.1"/>
    </source>
</evidence>
<feature type="domain" description="Fibrinogen C-terminal" evidence="3">
    <location>
        <begin position="198"/>
        <end position="371"/>
    </location>
</feature>
<keyword evidence="2" id="KW-0732">Signal</keyword>
<organism evidence="4 5">
    <name type="scientific">Cricetulus griseus</name>
    <name type="common">Chinese hamster</name>
    <name type="synonym">Cricetulus barabensis griseus</name>
    <dbReference type="NCBI Taxonomy" id="10029"/>
    <lineage>
        <taxon>Eukaryota</taxon>
        <taxon>Metazoa</taxon>
        <taxon>Chordata</taxon>
        <taxon>Craniata</taxon>
        <taxon>Vertebrata</taxon>
        <taxon>Euteleostomi</taxon>
        <taxon>Mammalia</taxon>
        <taxon>Eutheria</taxon>
        <taxon>Euarchontoglires</taxon>
        <taxon>Glires</taxon>
        <taxon>Rodentia</taxon>
        <taxon>Myomorpha</taxon>
        <taxon>Muroidea</taxon>
        <taxon>Cricetidae</taxon>
        <taxon>Cricetinae</taxon>
        <taxon>Cricetulus</taxon>
    </lineage>
</organism>
<dbReference type="InterPro" id="IPR002181">
    <property type="entry name" value="Fibrinogen_a/b/g_C_dom"/>
</dbReference>
<dbReference type="STRING" id="10029.G3HYV5"/>
<protein>
    <submittedName>
        <fullName evidence="4">Fibroleukin</fullName>
    </submittedName>
</protein>
<dbReference type="NCBIfam" id="NF040941">
    <property type="entry name" value="GGGWT_bact"/>
    <property type="match status" value="1"/>
</dbReference>
<dbReference type="InterPro" id="IPR014716">
    <property type="entry name" value="Fibrinogen_a/b/g_C_1"/>
</dbReference>
<dbReference type="Pfam" id="PF13349">
    <property type="entry name" value="DUF4097"/>
    <property type="match status" value="1"/>
</dbReference>
<dbReference type="eggNOG" id="KOG2579">
    <property type="taxonomic scope" value="Eukaryota"/>
</dbReference>
<name>G3HYV5_CRIGR</name>
<dbReference type="FunCoup" id="G3HYV5">
    <property type="interactions" value="129"/>
</dbReference>
<dbReference type="PROSITE" id="PS51257">
    <property type="entry name" value="PROKAR_LIPOPROTEIN"/>
    <property type="match status" value="1"/>
</dbReference>
<dbReference type="Proteomes" id="UP000001075">
    <property type="component" value="Unassembled WGS sequence"/>
</dbReference>
<reference evidence="5" key="1">
    <citation type="journal article" date="2011" name="Nat. Biotechnol.">
        <title>The genomic sequence of the Chinese hamster ovary (CHO)-K1 cell line.</title>
        <authorList>
            <person name="Xu X."/>
            <person name="Nagarajan H."/>
            <person name="Lewis N.E."/>
            <person name="Pan S."/>
            <person name="Cai Z."/>
            <person name="Liu X."/>
            <person name="Chen W."/>
            <person name="Xie M."/>
            <person name="Wang W."/>
            <person name="Hammond S."/>
            <person name="Andersen M.R."/>
            <person name="Neff N."/>
            <person name="Passarelli B."/>
            <person name="Koh W."/>
            <person name="Fan H.C."/>
            <person name="Wang J."/>
            <person name="Gui Y."/>
            <person name="Lee K.H."/>
            <person name="Betenbaugh M.J."/>
            <person name="Quake S.R."/>
            <person name="Famili I."/>
            <person name="Palsson B.O."/>
            <person name="Wang J."/>
        </authorList>
    </citation>
    <scope>NUCLEOTIDE SEQUENCE [LARGE SCALE GENOMIC DNA]</scope>
    <source>
        <strain evidence="5">CHO K1 cell line</strain>
    </source>
</reference>